<dbReference type="Proteomes" id="UP000008021">
    <property type="component" value="Chromosome 2"/>
</dbReference>
<reference evidence="1" key="2">
    <citation type="submission" date="2018-05" db="EMBL/GenBank/DDBJ databases">
        <title>OmerRS3 (Oryza meridionalis Reference Sequence Version 3).</title>
        <authorList>
            <person name="Zhang J."/>
            <person name="Kudrna D."/>
            <person name="Lee S."/>
            <person name="Talag J."/>
            <person name="Welchert J."/>
            <person name="Wing R.A."/>
        </authorList>
    </citation>
    <scope>NUCLEOTIDE SEQUENCE [LARGE SCALE GENOMIC DNA]</scope>
    <source>
        <strain evidence="1">cv. OR44</strain>
    </source>
</reference>
<dbReference type="AlphaFoldDB" id="A0A0E0CKW3"/>
<dbReference type="EnsemblPlants" id="OMERI02G17540.1">
    <property type="protein sequence ID" value="OMERI02G17540.1"/>
    <property type="gene ID" value="OMERI02G17540"/>
</dbReference>
<name>A0A0E0CKW3_9ORYZ</name>
<sequence>MANVFTSSIVPWGTWNPATTQSADDSLARSAASSSRAAGLPTHASISPRALAIAPGLFSSSDIAHSTVAADVSVPACSEPWPERDEVVKVRCSSEEGARRRRRWRPSASLFSSMFFLWSSISLCKNFVRLSDSSRIRRVILPASSQRAGAGRKSHTVDAPLSSIVSFTTDLNHRASSLTSSSSLHKTKVTNASRMVS</sequence>
<accession>A0A0E0CKW3</accession>
<reference evidence="1" key="1">
    <citation type="submission" date="2015-04" db="UniProtKB">
        <authorList>
            <consortium name="EnsemblPlants"/>
        </authorList>
    </citation>
    <scope>IDENTIFICATION</scope>
</reference>
<evidence type="ECO:0000313" key="2">
    <source>
        <dbReference type="Proteomes" id="UP000008021"/>
    </source>
</evidence>
<dbReference type="Gramene" id="OMERI02G17540.1">
    <property type="protein sequence ID" value="OMERI02G17540.1"/>
    <property type="gene ID" value="OMERI02G17540"/>
</dbReference>
<organism evidence="1">
    <name type="scientific">Oryza meridionalis</name>
    <dbReference type="NCBI Taxonomy" id="40149"/>
    <lineage>
        <taxon>Eukaryota</taxon>
        <taxon>Viridiplantae</taxon>
        <taxon>Streptophyta</taxon>
        <taxon>Embryophyta</taxon>
        <taxon>Tracheophyta</taxon>
        <taxon>Spermatophyta</taxon>
        <taxon>Magnoliopsida</taxon>
        <taxon>Liliopsida</taxon>
        <taxon>Poales</taxon>
        <taxon>Poaceae</taxon>
        <taxon>BOP clade</taxon>
        <taxon>Oryzoideae</taxon>
        <taxon>Oryzeae</taxon>
        <taxon>Oryzinae</taxon>
        <taxon>Oryza</taxon>
    </lineage>
</organism>
<proteinExistence type="predicted"/>
<dbReference type="HOGENOM" id="CLU_1386130_0_0_1"/>
<protein>
    <submittedName>
        <fullName evidence="1">Uncharacterized protein</fullName>
    </submittedName>
</protein>
<keyword evidence="2" id="KW-1185">Reference proteome</keyword>
<evidence type="ECO:0000313" key="1">
    <source>
        <dbReference type="EnsemblPlants" id="OMERI02G17540.1"/>
    </source>
</evidence>